<dbReference type="InterPro" id="IPR005500">
    <property type="entry name" value="DUF309"/>
</dbReference>
<name>A0A398CRH0_9BACL</name>
<organism evidence="1 2">
    <name type="scientific">Cohnella faecalis</name>
    <dbReference type="NCBI Taxonomy" id="2315694"/>
    <lineage>
        <taxon>Bacteria</taxon>
        <taxon>Bacillati</taxon>
        <taxon>Bacillota</taxon>
        <taxon>Bacilli</taxon>
        <taxon>Bacillales</taxon>
        <taxon>Paenibacillaceae</taxon>
        <taxon>Cohnella</taxon>
    </lineage>
</organism>
<dbReference type="InterPro" id="IPR023203">
    <property type="entry name" value="TTHA0068_sf"/>
</dbReference>
<dbReference type="PANTHER" id="PTHR34796">
    <property type="entry name" value="EXPRESSED PROTEIN"/>
    <property type="match status" value="1"/>
</dbReference>
<evidence type="ECO:0000313" key="1">
    <source>
        <dbReference type="EMBL" id="RIE04750.1"/>
    </source>
</evidence>
<keyword evidence="2" id="KW-1185">Reference proteome</keyword>
<dbReference type="Pfam" id="PF03745">
    <property type="entry name" value="DUF309"/>
    <property type="match status" value="1"/>
</dbReference>
<gene>
    <name evidence="1" type="ORF">D3H35_04515</name>
</gene>
<dbReference type="PANTHER" id="PTHR34796:SF1">
    <property type="entry name" value="EXPRESSED PROTEIN"/>
    <property type="match status" value="1"/>
</dbReference>
<evidence type="ECO:0000313" key="2">
    <source>
        <dbReference type="Proteomes" id="UP000266340"/>
    </source>
</evidence>
<proteinExistence type="predicted"/>
<reference evidence="1 2" key="1">
    <citation type="submission" date="2018-09" db="EMBL/GenBank/DDBJ databases">
        <title>Cohnella cavernae sp. nov., isolated from a karst cave.</title>
        <authorList>
            <person name="Zhu H."/>
        </authorList>
    </citation>
    <scope>NUCLEOTIDE SEQUENCE [LARGE SCALE GENOMIC DNA]</scope>
    <source>
        <strain evidence="1 2">K2E09-144</strain>
    </source>
</reference>
<dbReference type="Proteomes" id="UP000266340">
    <property type="component" value="Unassembled WGS sequence"/>
</dbReference>
<dbReference type="SUPFAM" id="SSF140663">
    <property type="entry name" value="TTHA0068-like"/>
    <property type="match status" value="1"/>
</dbReference>
<dbReference type="Gene3D" id="1.10.3450.10">
    <property type="entry name" value="TTHA0068-like"/>
    <property type="match status" value="1"/>
</dbReference>
<dbReference type="EMBL" id="QXJM01000023">
    <property type="protein sequence ID" value="RIE04750.1"/>
    <property type="molecule type" value="Genomic_DNA"/>
</dbReference>
<comment type="caution">
    <text evidence="1">The sequence shown here is derived from an EMBL/GenBank/DDBJ whole genome shotgun (WGS) entry which is preliminary data.</text>
</comment>
<accession>A0A398CRH0</accession>
<protein>
    <submittedName>
        <fullName evidence="1">DUF309 domain-containing protein</fullName>
    </submittedName>
</protein>
<dbReference type="AlphaFoldDB" id="A0A398CRH0"/>
<sequence>MVSVFFQDAGKEKLSYAGEAAHIRDWRHARSSAMNVSNIYPAPYLAYLSEYHGSRDYFECHEIMEEYWKERTGDPYSGCWLVFIRIAVACYHARRSNWSGALKMLNKAAAEIEPERMDELGLDGRRLSAMVHERAAEWADEDNRSYSDLDFPFADSSLEEECKRICERKGWKWRRDDHLSEDDLVHRHSRRDRSDVIEARQIAAAAKSQSRS</sequence>